<evidence type="ECO:0000313" key="2">
    <source>
        <dbReference type="Proteomes" id="UP000223391"/>
    </source>
</evidence>
<reference evidence="2" key="1">
    <citation type="submission" date="2015-11" db="EMBL/GenBank/DDBJ databases">
        <authorList>
            <person name="Greene A."/>
            <person name="Schneider V.M."/>
            <person name="Bradley K.W."/>
            <person name="Asai D.J."/>
            <person name="Bowman C.A."/>
            <person name="Russell D.A."/>
            <person name="Pope W.H."/>
            <person name="Jacobs-Sera D."/>
            <person name="Hendrix R.W."/>
            <person name="Hatfull G.F."/>
        </authorList>
    </citation>
    <scope>NUCLEOTIDE SEQUENCE [LARGE SCALE GENOMIC DNA]</scope>
</reference>
<dbReference type="RefSeq" id="YP_010082658.1">
    <property type="nucleotide sequence ID" value="NC_055033.1"/>
</dbReference>
<dbReference type="Proteomes" id="UP000223391">
    <property type="component" value="Segment"/>
</dbReference>
<name>A0A0U3TMD8_9CAUD</name>
<evidence type="ECO:0000313" key="1">
    <source>
        <dbReference type="EMBL" id="ALY10217.1"/>
    </source>
</evidence>
<protein>
    <submittedName>
        <fullName evidence="1">Uncharacterized protein</fullName>
    </submittedName>
</protein>
<dbReference type="EMBL" id="KU160664">
    <property type="protein sequence ID" value="ALY10217.1"/>
    <property type="molecule type" value="Genomic_DNA"/>
</dbReference>
<proteinExistence type="predicted"/>
<keyword evidence="2" id="KW-1185">Reference proteome</keyword>
<gene>
    <name evidence="1" type="primary">49</name>
    <name evidence="1" type="ORF">SALGADO_49</name>
</gene>
<accession>A0A0U3TMD8</accession>
<organism evidence="1 2">
    <name type="scientific">Arthrobacter phage Salgado</name>
    <dbReference type="NCBI Taxonomy" id="1772314"/>
    <lineage>
        <taxon>Viruses</taxon>
        <taxon>Duplodnaviria</taxon>
        <taxon>Heunggongvirae</taxon>
        <taxon>Uroviricota</taxon>
        <taxon>Caudoviricetes</taxon>
        <taxon>Laroyevirus</taxon>
        <taxon>Laroyevirus salgado</taxon>
    </lineage>
</organism>
<dbReference type="GeneID" id="65071663"/>
<sequence length="71" mass="7934">MVMVTHAQLRDSTTRSDRALLEAAGVRADLDNTVQVTVQVPSTGGSVVIRRVTEHLMSRDRYEAVRRALRN</sequence>
<dbReference type="KEGG" id="vg:65071663"/>